<keyword evidence="1" id="KW-0472">Membrane</keyword>
<comment type="caution">
    <text evidence="2">The sequence shown here is derived from an EMBL/GenBank/DDBJ whole genome shotgun (WGS) entry which is preliminary data.</text>
</comment>
<accession>A0ABV9CQ28</accession>
<dbReference type="Proteomes" id="UP001596004">
    <property type="component" value="Unassembled WGS sequence"/>
</dbReference>
<evidence type="ECO:0000256" key="1">
    <source>
        <dbReference type="SAM" id="Phobius"/>
    </source>
</evidence>
<keyword evidence="3" id="KW-1185">Reference proteome</keyword>
<evidence type="ECO:0000313" key="2">
    <source>
        <dbReference type="EMBL" id="MFC4534952.1"/>
    </source>
</evidence>
<dbReference type="EMBL" id="JBHSFP010000026">
    <property type="protein sequence ID" value="MFC4534952.1"/>
    <property type="molecule type" value="Genomic_DNA"/>
</dbReference>
<organism evidence="2 3">
    <name type="scientific">Sphaerisporangium dianthi</name>
    <dbReference type="NCBI Taxonomy" id="1436120"/>
    <lineage>
        <taxon>Bacteria</taxon>
        <taxon>Bacillati</taxon>
        <taxon>Actinomycetota</taxon>
        <taxon>Actinomycetes</taxon>
        <taxon>Streptosporangiales</taxon>
        <taxon>Streptosporangiaceae</taxon>
        <taxon>Sphaerisporangium</taxon>
    </lineage>
</organism>
<proteinExistence type="predicted"/>
<name>A0ABV9CQ28_9ACTN</name>
<evidence type="ECO:0008006" key="4">
    <source>
        <dbReference type="Google" id="ProtNLM"/>
    </source>
</evidence>
<keyword evidence="1" id="KW-0812">Transmembrane</keyword>
<protein>
    <recommendedName>
        <fullName evidence="4">ABC3 transporter permease protein domain-containing protein</fullName>
    </recommendedName>
</protein>
<gene>
    <name evidence="2" type="ORF">ACFO60_29690</name>
</gene>
<reference evidence="3" key="1">
    <citation type="journal article" date="2019" name="Int. J. Syst. Evol. Microbiol.">
        <title>The Global Catalogue of Microorganisms (GCM) 10K type strain sequencing project: providing services to taxonomists for standard genome sequencing and annotation.</title>
        <authorList>
            <consortium name="The Broad Institute Genomics Platform"/>
            <consortium name="The Broad Institute Genome Sequencing Center for Infectious Disease"/>
            <person name="Wu L."/>
            <person name="Ma J."/>
        </authorList>
    </citation>
    <scope>NUCLEOTIDE SEQUENCE [LARGE SCALE GENOMIC DNA]</scope>
    <source>
        <strain evidence="3">CGMCC 4.7132</strain>
    </source>
</reference>
<dbReference type="RefSeq" id="WP_380846596.1">
    <property type="nucleotide sequence ID" value="NZ_JBHSFP010000026.1"/>
</dbReference>
<evidence type="ECO:0000313" key="3">
    <source>
        <dbReference type="Proteomes" id="UP001596004"/>
    </source>
</evidence>
<keyword evidence="1" id="KW-1133">Transmembrane helix</keyword>
<feature type="transmembrane region" description="Helical" evidence="1">
    <location>
        <begin position="26"/>
        <end position="48"/>
    </location>
</feature>
<sequence length="65" mass="6933">MFQRYALHAIAHAAQIVIPDHMLDLYPVPIVVLLVLAGAVIAAVGAFLPSRSAARLTIADALRTE</sequence>